<evidence type="ECO:0000256" key="5">
    <source>
        <dbReference type="ARBA" id="ARBA00022553"/>
    </source>
</evidence>
<dbReference type="Pfam" id="PF03924">
    <property type="entry name" value="CHASE"/>
    <property type="match status" value="1"/>
</dbReference>
<dbReference type="CDD" id="cd17546">
    <property type="entry name" value="REC_hyHK_CKI1_RcsC-like"/>
    <property type="match status" value="1"/>
</dbReference>
<evidence type="ECO:0000256" key="17">
    <source>
        <dbReference type="PROSITE-ProRule" id="PRU00169"/>
    </source>
</evidence>
<dbReference type="CDD" id="cd00082">
    <property type="entry name" value="HisKA"/>
    <property type="match status" value="1"/>
</dbReference>
<dbReference type="InterPro" id="IPR042240">
    <property type="entry name" value="CHASE_sf"/>
</dbReference>
<feature type="transmembrane region" description="Helical" evidence="18">
    <location>
        <begin position="304"/>
        <end position="326"/>
    </location>
</feature>
<dbReference type="SMART" id="SM01079">
    <property type="entry name" value="CHASE"/>
    <property type="match status" value="1"/>
</dbReference>
<dbReference type="InterPro" id="IPR006189">
    <property type="entry name" value="CHASE_dom"/>
</dbReference>
<dbReference type="FunFam" id="1.10.287.130:FF:000002">
    <property type="entry name" value="Two-component osmosensing histidine kinase"/>
    <property type="match status" value="1"/>
</dbReference>
<dbReference type="InterPro" id="IPR000700">
    <property type="entry name" value="PAS-assoc_C"/>
</dbReference>
<protein>
    <recommendedName>
        <fullName evidence="15">Sensory/regulatory protein RpfC</fullName>
        <ecNumber evidence="3">2.7.13.3</ecNumber>
    </recommendedName>
</protein>
<gene>
    <name evidence="25" type="ORF">OUO13_10905</name>
</gene>
<evidence type="ECO:0000259" key="22">
    <source>
        <dbReference type="PROSITE" id="PS50113"/>
    </source>
</evidence>
<dbReference type="Pfam" id="PF00989">
    <property type="entry name" value="PAS"/>
    <property type="match status" value="1"/>
</dbReference>
<dbReference type="Pfam" id="PF13426">
    <property type="entry name" value="PAS_9"/>
    <property type="match status" value="1"/>
</dbReference>
<dbReference type="InterPro" id="IPR013655">
    <property type="entry name" value="PAS_fold_3"/>
</dbReference>
<feature type="domain" description="PAC" evidence="22">
    <location>
        <begin position="411"/>
        <end position="463"/>
    </location>
</feature>
<name>A0A9X3EDS9_9GAMM</name>
<evidence type="ECO:0000259" key="21">
    <source>
        <dbReference type="PROSITE" id="PS50112"/>
    </source>
</evidence>
<dbReference type="GO" id="GO:0005886">
    <property type="term" value="C:plasma membrane"/>
    <property type="evidence" value="ECO:0007669"/>
    <property type="project" value="UniProtKB-SubCell"/>
</dbReference>
<dbReference type="SUPFAM" id="SSF52172">
    <property type="entry name" value="CheY-like"/>
    <property type="match status" value="2"/>
</dbReference>
<sequence>MCSICNRWALLSLLAGLLLSLMLAWQLELRNNERIHQAVETEAQRVLEQVMERINLYQYGLRGARGAVQTAGEYGINRELFVRYSRTRDIDTEFPGARGFGFIRRVPPTSLDAFVKNAQADGWPEFYVRELGDHSGDHFVIQYIEPVERNLQAVGLDIASEVTRRSAAEAALRTGDVQLSGPITLVQATGNPLQSFLILMPIYRNGITPPTEDERLQLGFGWSYAPLLMKEVLADLSINPVLAHLELIDITDPTNPEAFFRSEDVESADLHTHIEQHAVFGRTWESRFSVHPAFILNMHLTSPLISAVLGAVISVLFAALIGTISAGRRHRRQILQEQAKLAAIVEGSADGIIGCDLGGMVTSWNRGAEHLLGYRATEALGRPILELMVPSELQDENLDILRRIASGERIPHFETERLRKDGSRVSVSLTVSPILDSLGLVVGASKTVRDISQQKNQEAWIIELNSRLESQVMERTAELARMNMLFNNIMRAATEVSIVATDTDGVIQVFNRGAERMLGYWAEDMIGRTTPALFHMPSEVTARASELRKELGRDVTDFEVFTLNAARNGFESREWTFVRKDGSHCPVSLVITAMRNDGGELVGYLGIAADITAQRRHSAEMLAARDQLQMAADIAELGIWSWTLHDNRLQWNDKMFELYHQPLSLRDTGLQYHHWSERIHPDDRLTVEDALNAAARGERAYNATFRILLPDGTLRYIQAGGYSERDDTGRVYRVLGINRDITAQRELESWLRHAKEQADAASAAKSTFLANMSHEIRTPMNAILGMLQLVQQTDLNSRQNDYISKAHTAARSLLRLLNDILDYSKIDAGKLQLDRHPFALESLMQELGVVLAGNQGDKPVELVFDLDSRLPVRLLGDQLRLQQVLINLASNALKFTESGEVRVRIQQMGRDGGRCQIRFEVEDTGIGISEAQLQRIFDGFSQAEASTARRFGGSGLGLVISKHLLAMMDSQLQVQSEVGKGSCFSFSMTLSMADARPWLNQPIYPNRSWRVLLVESNENSRQVLCRYLAELGAEVLAMASLDDAVHLWQQSDQQTFELMVLDSDAVLAGVEPLAHRLMQQGCERLLLLKRNGRKEWLLANEGVVERVQYRQLSRPLTPSQLARSVRALLRGEQENTDNQVGQNESRLPGVRLLLVEDNAFNRQVAAELLSNEGADVTLACGGLEGVERVSENPGGFDLVLMDMQMPDIDGMEATRRIRALYDTATLPILAMTANVSSDDVNVCLAAGMNDHIGKPIEINQMVRTIQSWLPSCAYRGLMEAGAKPVVSLPVDVDAHAAIQANLDEEVREHPSTEPMLQDSAVVSEVERLPLAVALTPLAEHLHAVLAEYFGGDRDLFCQMLELFEPNAQELLEQLQRGRQNNQSQVMQNALHTLKGTAATMGARRLAAMAAEMEQRLKQAQTPDCALVPRVVDGLLQQLLQEELVELSAAMADILASDESLAAHNDGPEQHF</sequence>
<dbReference type="PROSITE" id="PS50112">
    <property type="entry name" value="PAS"/>
    <property type="match status" value="2"/>
</dbReference>
<evidence type="ECO:0000256" key="8">
    <source>
        <dbReference type="ARBA" id="ARBA00022741"/>
    </source>
</evidence>
<dbReference type="InterPro" id="IPR011006">
    <property type="entry name" value="CheY-like_superfamily"/>
</dbReference>
<dbReference type="NCBIfam" id="TIGR00229">
    <property type="entry name" value="sensory_box"/>
    <property type="match status" value="2"/>
</dbReference>
<keyword evidence="4" id="KW-1003">Cell membrane</keyword>
<evidence type="ECO:0000256" key="2">
    <source>
        <dbReference type="ARBA" id="ARBA00004651"/>
    </source>
</evidence>
<dbReference type="GO" id="GO:0000155">
    <property type="term" value="F:phosphorelay sensor kinase activity"/>
    <property type="evidence" value="ECO:0007669"/>
    <property type="project" value="InterPro"/>
</dbReference>
<dbReference type="Gene3D" id="1.20.120.160">
    <property type="entry name" value="HPT domain"/>
    <property type="match status" value="1"/>
</dbReference>
<evidence type="ECO:0000256" key="4">
    <source>
        <dbReference type="ARBA" id="ARBA00022475"/>
    </source>
</evidence>
<dbReference type="Pfam" id="PF01627">
    <property type="entry name" value="Hpt"/>
    <property type="match status" value="1"/>
</dbReference>
<dbReference type="PROSITE" id="PS50113">
    <property type="entry name" value="PAC"/>
    <property type="match status" value="3"/>
</dbReference>
<dbReference type="GO" id="GO:0005524">
    <property type="term" value="F:ATP binding"/>
    <property type="evidence" value="ECO:0007669"/>
    <property type="project" value="UniProtKB-KW"/>
</dbReference>
<dbReference type="PROSITE" id="PS50894">
    <property type="entry name" value="HPT"/>
    <property type="match status" value="1"/>
</dbReference>
<comment type="caution">
    <text evidence="25">The sequence shown here is derived from an EMBL/GenBank/DDBJ whole genome shotgun (WGS) entry which is preliminary data.</text>
</comment>
<accession>A0A9X3EDS9</accession>
<feature type="domain" description="Response regulatory" evidence="20">
    <location>
        <begin position="1151"/>
        <end position="1269"/>
    </location>
</feature>
<feature type="domain" description="CHASE" evidence="23">
    <location>
        <begin position="72"/>
        <end position="220"/>
    </location>
</feature>
<keyword evidence="6" id="KW-0808">Transferase</keyword>
<evidence type="ECO:0000259" key="19">
    <source>
        <dbReference type="PROSITE" id="PS50109"/>
    </source>
</evidence>
<dbReference type="GO" id="GO:0006355">
    <property type="term" value="P:regulation of DNA-templated transcription"/>
    <property type="evidence" value="ECO:0007669"/>
    <property type="project" value="InterPro"/>
</dbReference>
<dbReference type="Gene3D" id="3.30.565.10">
    <property type="entry name" value="Histidine kinase-like ATPase, C-terminal domain"/>
    <property type="match status" value="1"/>
</dbReference>
<evidence type="ECO:0000256" key="7">
    <source>
        <dbReference type="ARBA" id="ARBA00022692"/>
    </source>
</evidence>
<organism evidence="25 26">
    <name type="scientific">Parathalassolituus penaei</name>
    <dbReference type="NCBI Taxonomy" id="2997323"/>
    <lineage>
        <taxon>Bacteria</taxon>
        <taxon>Pseudomonadati</taxon>
        <taxon>Pseudomonadota</taxon>
        <taxon>Gammaproteobacteria</taxon>
        <taxon>Oceanospirillales</taxon>
        <taxon>Oceanospirillaceae</taxon>
        <taxon>Parathalassolituus</taxon>
    </lineage>
</organism>
<evidence type="ECO:0000256" key="11">
    <source>
        <dbReference type="ARBA" id="ARBA00022989"/>
    </source>
</evidence>
<evidence type="ECO:0000256" key="1">
    <source>
        <dbReference type="ARBA" id="ARBA00000085"/>
    </source>
</evidence>
<dbReference type="SUPFAM" id="SSF47226">
    <property type="entry name" value="Histidine-containing phosphotransfer domain, HPT domain"/>
    <property type="match status" value="1"/>
</dbReference>
<comment type="catalytic activity">
    <reaction evidence="1">
        <text>ATP + protein L-histidine = ADP + protein N-phospho-L-histidine.</text>
        <dbReference type="EC" id="2.7.13.3"/>
    </reaction>
</comment>
<keyword evidence="8" id="KW-0547">Nucleotide-binding</keyword>
<reference evidence="25" key="1">
    <citation type="submission" date="2022-11" db="EMBL/GenBank/DDBJ databases">
        <title>Parathalassolutuus dongxingensis gen. nov., sp. nov., a novel member of family Oceanospirillaceae isolated from a coastal shrimp pond in Guangxi, China.</title>
        <authorList>
            <person name="Chen H."/>
        </authorList>
    </citation>
    <scope>NUCLEOTIDE SEQUENCE</scope>
    <source>
        <strain evidence="25">G-43</strain>
    </source>
</reference>
<feature type="modified residue" description="4-aspartylphosphate" evidence="17">
    <location>
        <position position="1202"/>
    </location>
</feature>
<dbReference type="InterPro" id="IPR001610">
    <property type="entry name" value="PAC"/>
</dbReference>
<dbReference type="Gene3D" id="1.10.287.130">
    <property type="match status" value="1"/>
</dbReference>
<dbReference type="Pfam" id="PF00512">
    <property type="entry name" value="HisKA"/>
    <property type="match status" value="1"/>
</dbReference>
<evidence type="ECO:0000256" key="18">
    <source>
        <dbReference type="SAM" id="Phobius"/>
    </source>
</evidence>
<feature type="domain" description="HPt" evidence="24">
    <location>
        <begin position="1352"/>
        <end position="1453"/>
    </location>
</feature>
<feature type="domain" description="Response regulatory" evidence="20">
    <location>
        <begin position="1010"/>
        <end position="1129"/>
    </location>
</feature>
<keyword evidence="26" id="KW-1185">Reference proteome</keyword>
<dbReference type="SUPFAM" id="SSF55874">
    <property type="entry name" value="ATPase domain of HSP90 chaperone/DNA topoisomerase II/histidine kinase"/>
    <property type="match status" value="1"/>
</dbReference>
<evidence type="ECO:0000256" key="13">
    <source>
        <dbReference type="ARBA" id="ARBA00023136"/>
    </source>
</evidence>
<dbReference type="Gene3D" id="2.10.70.100">
    <property type="match status" value="1"/>
</dbReference>
<dbReference type="InterPro" id="IPR004358">
    <property type="entry name" value="Sig_transdc_His_kin-like_C"/>
</dbReference>
<evidence type="ECO:0000313" key="25">
    <source>
        <dbReference type="EMBL" id="MCY0965699.1"/>
    </source>
</evidence>
<evidence type="ECO:0000256" key="15">
    <source>
        <dbReference type="ARBA" id="ARBA00068150"/>
    </source>
</evidence>
<dbReference type="Pfam" id="PF00072">
    <property type="entry name" value="Response_reg"/>
    <property type="match status" value="1"/>
</dbReference>
<evidence type="ECO:0000259" key="23">
    <source>
        <dbReference type="PROSITE" id="PS50839"/>
    </source>
</evidence>
<dbReference type="Gene3D" id="3.30.450.20">
    <property type="entry name" value="PAS domain"/>
    <property type="match status" value="3"/>
</dbReference>
<comment type="subunit">
    <text evidence="14">At low DSF concentrations, interacts with RpfF.</text>
</comment>
<dbReference type="EMBL" id="JAPNOA010000028">
    <property type="protein sequence ID" value="MCY0965699.1"/>
    <property type="molecule type" value="Genomic_DNA"/>
</dbReference>
<dbReference type="SMART" id="SM00086">
    <property type="entry name" value="PAC"/>
    <property type="match status" value="3"/>
</dbReference>
<feature type="domain" description="PAS" evidence="21">
    <location>
        <begin position="337"/>
        <end position="408"/>
    </location>
</feature>
<dbReference type="SMART" id="SM00073">
    <property type="entry name" value="HPT"/>
    <property type="match status" value="1"/>
</dbReference>
<feature type="modified residue" description="4-aspartylphosphate" evidence="17">
    <location>
        <position position="1062"/>
    </location>
</feature>
<dbReference type="InterPro" id="IPR013767">
    <property type="entry name" value="PAS_fold"/>
</dbReference>
<keyword evidence="13 18" id="KW-0472">Membrane</keyword>
<keyword evidence="12" id="KW-0902">Two-component regulatory system</keyword>
<evidence type="ECO:0000256" key="10">
    <source>
        <dbReference type="ARBA" id="ARBA00022840"/>
    </source>
</evidence>
<dbReference type="SUPFAM" id="SSF55785">
    <property type="entry name" value="PYP-like sensor domain (PAS domain)"/>
    <property type="match status" value="3"/>
</dbReference>
<dbReference type="FunFam" id="3.30.565.10:FF:000010">
    <property type="entry name" value="Sensor histidine kinase RcsC"/>
    <property type="match status" value="1"/>
</dbReference>
<dbReference type="Gene3D" id="3.40.50.2300">
    <property type="match status" value="2"/>
</dbReference>
<evidence type="ECO:0000259" key="24">
    <source>
        <dbReference type="PROSITE" id="PS50894"/>
    </source>
</evidence>
<dbReference type="Proteomes" id="UP001150830">
    <property type="component" value="Unassembled WGS sequence"/>
</dbReference>
<dbReference type="PROSITE" id="PS50109">
    <property type="entry name" value="HIS_KIN"/>
    <property type="match status" value="1"/>
</dbReference>
<dbReference type="InterPro" id="IPR001789">
    <property type="entry name" value="Sig_transdc_resp-reg_receiver"/>
</dbReference>
<dbReference type="InterPro" id="IPR003594">
    <property type="entry name" value="HATPase_dom"/>
</dbReference>
<keyword evidence="11 18" id="KW-1133">Transmembrane helix</keyword>
<evidence type="ECO:0000256" key="16">
    <source>
        <dbReference type="PROSITE-ProRule" id="PRU00110"/>
    </source>
</evidence>
<evidence type="ECO:0000256" key="6">
    <source>
        <dbReference type="ARBA" id="ARBA00022679"/>
    </source>
</evidence>
<evidence type="ECO:0000256" key="3">
    <source>
        <dbReference type="ARBA" id="ARBA00012438"/>
    </source>
</evidence>
<keyword evidence="9" id="KW-0418">Kinase</keyword>
<dbReference type="Pfam" id="PF02518">
    <property type="entry name" value="HATPase_c"/>
    <property type="match status" value="1"/>
</dbReference>
<feature type="modified residue" description="Phosphohistidine" evidence="16">
    <location>
        <position position="1391"/>
    </location>
</feature>
<dbReference type="PRINTS" id="PR00344">
    <property type="entry name" value="BCTRLSENSOR"/>
</dbReference>
<dbReference type="Pfam" id="PF08447">
    <property type="entry name" value="PAS_3"/>
    <property type="match status" value="1"/>
</dbReference>
<evidence type="ECO:0000259" key="20">
    <source>
        <dbReference type="PROSITE" id="PS50110"/>
    </source>
</evidence>
<dbReference type="RefSeq" id="WP_283173911.1">
    <property type="nucleotide sequence ID" value="NZ_JAPNOA010000028.1"/>
</dbReference>
<feature type="domain" description="PAC" evidence="22">
    <location>
        <begin position="571"/>
        <end position="623"/>
    </location>
</feature>
<dbReference type="EC" id="2.7.13.3" evidence="3"/>
<dbReference type="SMART" id="SM00091">
    <property type="entry name" value="PAS"/>
    <property type="match status" value="3"/>
</dbReference>
<dbReference type="SMART" id="SM00388">
    <property type="entry name" value="HisKA"/>
    <property type="match status" value="1"/>
</dbReference>
<dbReference type="InterPro" id="IPR036890">
    <property type="entry name" value="HATPase_C_sf"/>
</dbReference>
<dbReference type="CDD" id="cd00088">
    <property type="entry name" value="HPT"/>
    <property type="match status" value="1"/>
</dbReference>
<dbReference type="SUPFAM" id="SSF47384">
    <property type="entry name" value="Homodimeric domain of signal transducing histidine kinase"/>
    <property type="match status" value="1"/>
</dbReference>
<feature type="domain" description="PAC" evidence="22">
    <location>
        <begin position="701"/>
        <end position="753"/>
    </location>
</feature>
<feature type="domain" description="Histidine kinase" evidence="19">
    <location>
        <begin position="771"/>
        <end position="992"/>
    </location>
</feature>
<dbReference type="PANTHER" id="PTHR45339">
    <property type="entry name" value="HYBRID SIGNAL TRANSDUCTION HISTIDINE KINASE J"/>
    <property type="match status" value="1"/>
</dbReference>
<dbReference type="InterPro" id="IPR036641">
    <property type="entry name" value="HPT_dom_sf"/>
</dbReference>
<dbReference type="InterPro" id="IPR000014">
    <property type="entry name" value="PAS"/>
</dbReference>
<evidence type="ECO:0000256" key="9">
    <source>
        <dbReference type="ARBA" id="ARBA00022777"/>
    </source>
</evidence>
<dbReference type="SMART" id="SM00387">
    <property type="entry name" value="HATPase_c"/>
    <property type="match status" value="1"/>
</dbReference>
<comment type="subcellular location">
    <subcellularLocation>
        <location evidence="2">Cell membrane</location>
        <topology evidence="2">Multi-pass membrane protein</topology>
    </subcellularLocation>
</comment>
<dbReference type="CDD" id="cd00130">
    <property type="entry name" value="PAS"/>
    <property type="match status" value="3"/>
</dbReference>
<keyword evidence="5 17" id="KW-0597">Phosphoprotein</keyword>
<dbReference type="PROSITE" id="PS50110">
    <property type="entry name" value="RESPONSE_REGULATORY"/>
    <property type="match status" value="2"/>
</dbReference>
<dbReference type="InterPro" id="IPR036097">
    <property type="entry name" value="HisK_dim/P_sf"/>
</dbReference>
<dbReference type="CDD" id="cd16922">
    <property type="entry name" value="HATPase_EvgS-ArcB-TorS-like"/>
    <property type="match status" value="1"/>
</dbReference>
<dbReference type="InterPro" id="IPR005467">
    <property type="entry name" value="His_kinase_dom"/>
</dbReference>
<evidence type="ECO:0000313" key="26">
    <source>
        <dbReference type="Proteomes" id="UP001150830"/>
    </source>
</evidence>
<dbReference type="SMART" id="SM00448">
    <property type="entry name" value="REC"/>
    <property type="match status" value="1"/>
</dbReference>
<dbReference type="InterPro" id="IPR008207">
    <property type="entry name" value="Sig_transdc_His_kin_Hpt_dom"/>
</dbReference>
<dbReference type="PROSITE" id="PS50839">
    <property type="entry name" value="CHASE"/>
    <property type="match status" value="1"/>
</dbReference>
<keyword evidence="10" id="KW-0067">ATP-binding</keyword>
<evidence type="ECO:0000256" key="14">
    <source>
        <dbReference type="ARBA" id="ARBA00064003"/>
    </source>
</evidence>
<dbReference type="InterPro" id="IPR035965">
    <property type="entry name" value="PAS-like_dom_sf"/>
</dbReference>
<evidence type="ECO:0000256" key="12">
    <source>
        <dbReference type="ARBA" id="ARBA00023012"/>
    </source>
</evidence>
<dbReference type="InterPro" id="IPR003661">
    <property type="entry name" value="HisK_dim/P_dom"/>
</dbReference>
<proteinExistence type="predicted"/>
<dbReference type="PANTHER" id="PTHR45339:SF1">
    <property type="entry name" value="HYBRID SIGNAL TRANSDUCTION HISTIDINE KINASE J"/>
    <property type="match status" value="1"/>
</dbReference>
<feature type="domain" description="PAS" evidence="21">
    <location>
        <begin position="478"/>
        <end position="554"/>
    </location>
</feature>
<dbReference type="Gene3D" id="3.30.450.350">
    <property type="entry name" value="CHASE domain"/>
    <property type="match status" value="1"/>
</dbReference>
<keyword evidence="7 18" id="KW-0812">Transmembrane</keyword>